<evidence type="ECO:0000256" key="3">
    <source>
        <dbReference type="ARBA" id="ARBA00022643"/>
    </source>
</evidence>
<gene>
    <name evidence="6" type="primary">mioC</name>
    <name evidence="6" type="ORF">FCL42_16865</name>
</gene>
<dbReference type="PANTHER" id="PTHR19384">
    <property type="entry name" value="NITRIC OXIDE SYNTHASE-RELATED"/>
    <property type="match status" value="1"/>
</dbReference>
<dbReference type="RefSeq" id="WP_136864599.1">
    <property type="nucleotide sequence ID" value="NZ_SWCJ01000016.1"/>
</dbReference>
<dbReference type="GO" id="GO:0010181">
    <property type="term" value="F:FMN binding"/>
    <property type="evidence" value="ECO:0007669"/>
    <property type="project" value="InterPro"/>
</dbReference>
<dbReference type="PANTHER" id="PTHR19384:SF128">
    <property type="entry name" value="NADPH OXIDOREDUCTASE A"/>
    <property type="match status" value="1"/>
</dbReference>
<proteinExistence type="predicted"/>
<evidence type="ECO:0000256" key="4">
    <source>
        <dbReference type="ARBA" id="ARBA00022982"/>
    </source>
</evidence>
<evidence type="ECO:0000313" key="7">
    <source>
        <dbReference type="Proteomes" id="UP000305675"/>
    </source>
</evidence>
<feature type="domain" description="Flavodoxin-like" evidence="5">
    <location>
        <begin position="4"/>
        <end position="141"/>
    </location>
</feature>
<name>A0A4V5NVU0_9GAMM</name>
<dbReference type="EMBL" id="SWCJ01000016">
    <property type="protein sequence ID" value="TKB51889.1"/>
    <property type="molecule type" value="Genomic_DNA"/>
</dbReference>
<evidence type="ECO:0000256" key="1">
    <source>
        <dbReference type="ARBA" id="ARBA00001917"/>
    </source>
</evidence>
<dbReference type="GO" id="GO:0005829">
    <property type="term" value="C:cytosol"/>
    <property type="evidence" value="ECO:0007669"/>
    <property type="project" value="TreeGrafter"/>
</dbReference>
<sequence length="146" mass="15933">MTTTAVIVGTTLGNAEAVSDELIELLNDNGIDTEQYLEPELNQVIEHQNWLVVTSTHGAGELPDNLHKLFSELETADLSSIRFAICGIGDSSYDTFCQAASLLDHRLTQQGATALVNKIEIDVQAVDLPEDQALEWIQPLISLLKS</sequence>
<keyword evidence="4" id="KW-0249">Electron transport</keyword>
<evidence type="ECO:0000313" key="6">
    <source>
        <dbReference type="EMBL" id="TKB51889.1"/>
    </source>
</evidence>
<dbReference type="InterPro" id="IPR001094">
    <property type="entry name" value="Flavdoxin-like"/>
</dbReference>
<accession>A0A4V5NVU0</accession>
<dbReference type="GO" id="GO:0050660">
    <property type="term" value="F:flavin adenine dinucleotide binding"/>
    <property type="evidence" value="ECO:0007669"/>
    <property type="project" value="TreeGrafter"/>
</dbReference>
<reference evidence="6 7" key="1">
    <citation type="submission" date="2019-04" db="EMBL/GenBank/DDBJ databases">
        <authorList>
            <person name="Hwang J.C."/>
        </authorList>
    </citation>
    <scope>NUCLEOTIDE SEQUENCE [LARGE SCALE GENOMIC DNA]</scope>
    <source>
        <strain evidence="6 7">IMCC35002</strain>
    </source>
</reference>
<evidence type="ECO:0000259" key="5">
    <source>
        <dbReference type="PROSITE" id="PS50902"/>
    </source>
</evidence>
<dbReference type="Proteomes" id="UP000305675">
    <property type="component" value="Unassembled WGS sequence"/>
</dbReference>
<dbReference type="NCBIfam" id="NF006531">
    <property type="entry name" value="PRK09004.1"/>
    <property type="match status" value="1"/>
</dbReference>
<keyword evidence="3" id="KW-0288">FMN</keyword>
<keyword evidence="2" id="KW-0285">Flavoprotein</keyword>
<dbReference type="Gene3D" id="3.40.50.360">
    <property type="match status" value="1"/>
</dbReference>
<dbReference type="InterPro" id="IPR008254">
    <property type="entry name" value="Flavodoxin/NO_synth"/>
</dbReference>
<dbReference type="PRINTS" id="PR00369">
    <property type="entry name" value="FLAVODOXIN"/>
</dbReference>
<dbReference type="GO" id="GO:0016491">
    <property type="term" value="F:oxidoreductase activity"/>
    <property type="evidence" value="ECO:0007669"/>
    <property type="project" value="TreeGrafter"/>
</dbReference>
<comment type="cofactor">
    <cofactor evidence="1">
        <name>FMN</name>
        <dbReference type="ChEBI" id="CHEBI:58210"/>
    </cofactor>
</comment>
<keyword evidence="4" id="KW-0813">Transport</keyword>
<organism evidence="6 7">
    <name type="scientific">Ferrimonas aestuarii</name>
    <dbReference type="NCBI Taxonomy" id="2569539"/>
    <lineage>
        <taxon>Bacteria</taxon>
        <taxon>Pseudomonadati</taxon>
        <taxon>Pseudomonadota</taxon>
        <taxon>Gammaproteobacteria</taxon>
        <taxon>Alteromonadales</taxon>
        <taxon>Ferrimonadaceae</taxon>
        <taxon>Ferrimonas</taxon>
    </lineage>
</organism>
<dbReference type="SUPFAM" id="SSF52218">
    <property type="entry name" value="Flavoproteins"/>
    <property type="match status" value="1"/>
</dbReference>
<comment type="caution">
    <text evidence="6">The sequence shown here is derived from an EMBL/GenBank/DDBJ whole genome shotgun (WGS) entry which is preliminary data.</text>
</comment>
<dbReference type="OrthoDB" id="359268at2"/>
<evidence type="ECO:0000256" key="2">
    <source>
        <dbReference type="ARBA" id="ARBA00022630"/>
    </source>
</evidence>
<protein>
    <submittedName>
        <fullName evidence="6">FMN-binding protein MioC</fullName>
    </submittedName>
</protein>
<dbReference type="InterPro" id="IPR029039">
    <property type="entry name" value="Flavoprotein-like_sf"/>
</dbReference>
<dbReference type="PROSITE" id="PS50902">
    <property type="entry name" value="FLAVODOXIN_LIKE"/>
    <property type="match status" value="1"/>
</dbReference>
<dbReference type="AlphaFoldDB" id="A0A4V5NVU0"/>
<keyword evidence="7" id="KW-1185">Reference proteome</keyword>
<dbReference type="Pfam" id="PF00258">
    <property type="entry name" value="Flavodoxin_1"/>
    <property type="match status" value="1"/>
</dbReference>